<gene>
    <name evidence="2" type="ORF">METZ01_LOCUS234823</name>
</gene>
<feature type="non-terminal residue" evidence="2">
    <location>
        <position position="1"/>
    </location>
</feature>
<feature type="non-terminal residue" evidence="2">
    <location>
        <position position="86"/>
    </location>
</feature>
<feature type="region of interest" description="Disordered" evidence="1">
    <location>
        <begin position="58"/>
        <end position="86"/>
    </location>
</feature>
<protein>
    <submittedName>
        <fullName evidence="2">Uncharacterized protein</fullName>
    </submittedName>
</protein>
<organism evidence="2">
    <name type="scientific">marine metagenome</name>
    <dbReference type="NCBI Taxonomy" id="408172"/>
    <lineage>
        <taxon>unclassified sequences</taxon>
        <taxon>metagenomes</taxon>
        <taxon>ecological metagenomes</taxon>
    </lineage>
</organism>
<sequence length="86" mass="9224">VKRLDLPVVRDAVSAREEDPSPLPMDRRHAIKVMAIAAAAPGLTSCLRSEEVDELAVAPSQANNPKAAGTAWDPDLIAPTVPWERT</sequence>
<name>A0A382H447_9ZZZZ</name>
<evidence type="ECO:0000256" key="1">
    <source>
        <dbReference type="SAM" id="MobiDB-lite"/>
    </source>
</evidence>
<reference evidence="2" key="1">
    <citation type="submission" date="2018-05" db="EMBL/GenBank/DDBJ databases">
        <authorList>
            <person name="Lanie J.A."/>
            <person name="Ng W.-L."/>
            <person name="Kazmierczak K.M."/>
            <person name="Andrzejewski T.M."/>
            <person name="Davidsen T.M."/>
            <person name="Wayne K.J."/>
            <person name="Tettelin H."/>
            <person name="Glass J.I."/>
            <person name="Rusch D."/>
            <person name="Podicherti R."/>
            <person name="Tsui H.-C.T."/>
            <person name="Winkler M.E."/>
        </authorList>
    </citation>
    <scope>NUCLEOTIDE SEQUENCE</scope>
</reference>
<evidence type="ECO:0000313" key="2">
    <source>
        <dbReference type="EMBL" id="SVB81969.1"/>
    </source>
</evidence>
<proteinExistence type="predicted"/>
<dbReference type="EMBL" id="UINC01059026">
    <property type="protein sequence ID" value="SVB81969.1"/>
    <property type="molecule type" value="Genomic_DNA"/>
</dbReference>
<dbReference type="AlphaFoldDB" id="A0A382H447"/>
<accession>A0A382H447</accession>